<evidence type="ECO:0000313" key="13">
    <source>
        <dbReference type="EMBL" id="KAB7497428.1"/>
    </source>
</evidence>
<evidence type="ECO:0000256" key="6">
    <source>
        <dbReference type="ARBA" id="ARBA00023125"/>
    </source>
</evidence>
<dbReference type="GO" id="GO:0003688">
    <property type="term" value="F:DNA replication origin binding"/>
    <property type="evidence" value="ECO:0007669"/>
    <property type="project" value="TreeGrafter"/>
</dbReference>
<evidence type="ECO:0000256" key="7">
    <source>
        <dbReference type="ARBA" id="ARBA00023242"/>
    </source>
</evidence>
<dbReference type="EMBL" id="SEYY01020288">
    <property type="protein sequence ID" value="KAB7497428.1"/>
    <property type="molecule type" value="Genomic_DNA"/>
</dbReference>
<dbReference type="InterPro" id="IPR020795">
    <property type="entry name" value="ORC3"/>
</dbReference>
<dbReference type="InterPro" id="IPR045663">
    <property type="entry name" value="ORC3_ins"/>
</dbReference>
<proteinExistence type="inferred from homology"/>
<evidence type="ECO:0000259" key="11">
    <source>
        <dbReference type="Pfam" id="PF18137"/>
    </source>
</evidence>
<dbReference type="AlphaFoldDB" id="A0A5N5SU36"/>
<dbReference type="GO" id="GO:0005664">
    <property type="term" value="C:nuclear origin of replication recognition complex"/>
    <property type="evidence" value="ECO:0007669"/>
    <property type="project" value="InterPro"/>
</dbReference>
<keyword evidence="4" id="KW-0597">Phosphoprotein</keyword>
<comment type="subunit">
    <text evidence="8">Component of ORC, a complex composed of at least 6 subunits: ORC1, ORC2, ORC3, ORC4, ORC5 and ORC6. ORC is regulated in a cell-cycle dependent manner. It is sequentially assembled at the exit from anaphase of mitosis and disassembled as cells enter S phase.</text>
</comment>
<dbReference type="Proteomes" id="UP000326759">
    <property type="component" value="Unassembled WGS sequence"/>
</dbReference>
<dbReference type="InterPro" id="IPR040855">
    <property type="entry name" value="ORC_WH_C"/>
</dbReference>
<keyword evidence="6" id="KW-0238">DNA-binding</keyword>
<feature type="domain" description="Origin recognition complex subunit 3 insertion" evidence="12">
    <location>
        <begin position="314"/>
        <end position="384"/>
    </location>
</feature>
<evidence type="ECO:0000313" key="14">
    <source>
        <dbReference type="Proteomes" id="UP000326759"/>
    </source>
</evidence>
<evidence type="ECO:0000256" key="8">
    <source>
        <dbReference type="ARBA" id="ARBA00026084"/>
    </source>
</evidence>
<evidence type="ECO:0000256" key="4">
    <source>
        <dbReference type="ARBA" id="ARBA00022553"/>
    </source>
</evidence>
<evidence type="ECO:0000256" key="5">
    <source>
        <dbReference type="ARBA" id="ARBA00022705"/>
    </source>
</evidence>
<feature type="domain" description="Origin recognition complex subunit 3 N-terminal" evidence="10">
    <location>
        <begin position="1"/>
        <end position="299"/>
    </location>
</feature>
<reference evidence="13 14" key="1">
    <citation type="journal article" date="2019" name="PLoS Biol.">
        <title>Sex chromosomes control vertical transmission of feminizing Wolbachia symbionts in an isopod.</title>
        <authorList>
            <person name="Becking T."/>
            <person name="Chebbi M.A."/>
            <person name="Giraud I."/>
            <person name="Moumen B."/>
            <person name="Laverre T."/>
            <person name="Caubet Y."/>
            <person name="Peccoud J."/>
            <person name="Gilbert C."/>
            <person name="Cordaux R."/>
        </authorList>
    </citation>
    <scope>NUCLEOTIDE SEQUENCE [LARGE SCALE GENOMIC DNA]</scope>
    <source>
        <strain evidence="13">ANa2</strain>
        <tissue evidence="13">Whole body excluding digestive tract and cuticle</tissue>
    </source>
</reference>
<evidence type="ECO:0000256" key="9">
    <source>
        <dbReference type="ARBA" id="ARBA00045241"/>
    </source>
</evidence>
<feature type="domain" description="Origin recognition complex subunit 3 winged helix C-terminal" evidence="11">
    <location>
        <begin position="474"/>
        <end position="540"/>
    </location>
</feature>
<comment type="caution">
    <text evidence="13">The sequence shown here is derived from an EMBL/GenBank/DDBJ whole genome shotgun (WGS) entry which is preliminary data.</text>
</comment>
<dbReference type="PANTHER" id="PTHR12748:SF0">
    <property type="entry name" value="ORIGIN RECOGNITION COMPLEX SUBUNIT 3"/>
    <property type="match status" value="1"/>
</dbReference>
<dbReference type="PANTHER" id="PTHR12748">
    <property type="entry name" value="ORIGIN RECOGNITION COMPLEX SUBUNIT 3"/>
    <property type="match status" value="1"/>
</dbReference>
<comment type="subcellular location">
    <subcellularLocation>
        <location evidence="1">Nucleus</location>
    </subcellularLocation>
</comment>
<dbReference type="Pfam" id="PF07034">
    <property type="entry name" value="ORC3_N"/>
    <property type="match status" value="1"/>
</dbReference>
<dbReference type="CDD" id="cd20704">
    <property type="entry name" value="Orc3"/>
    <property type="match status" value="1"/>
</dbReference>
<accession>A0A5N5SU36</accession>
<organism evidence="13 14">
    <name type="scientific">Armadillidium nasatum</name>
    <dbReference type="NCBI Taxonomy" id="96803"/>
    <lineage>
        <taxon>Eukaryota</taxon>
        <taxon>Metazoa</taxon>
        <taxon>Ecdysozoa</taxon>
        <taxon>Arthropoda</taxon>
        <taxon>Crustacea</taxon>
        <taxon>Multicrustacea</taxon>
        <taxon>Malacostraca</taxon>
        <taxon>Eumalacostraca</taxon>
        <taxon>Peracarida</taxon>
        <taxon>Isopoda</taxon>
        <taxon>Oniscidea</taxon>
        <taxon>Crinocheta</taxon>
        <taxon>Armadillidiidae</taxon>
        <taxon>Armadillidium</taxon>
    </lineage>
</organism>
<dbReference type="InterPro" id="IPR045667">
    <property type="entry name" value="ORC3_N"/>
</dbReference>
<sequence>MSTVSLSKGVFTFKKPKSKNRSKDLILKHWKQEDSCKEKRILTYENYNNCLSLTNQVIEDLQNDTHSKVFKDMIEYIKRVGYNKCRSLFEETSTSKDIPAACLVTGVNMPDHNTLFDNLTSVIKETVSPHIARLAPSDMQQLKTTIVKLVNSLINKDEDMFTSDSETDDIIIGPKKKLHCSEMEMKQSGLSPVVLIFQDIESIPIEILQDIILIASEYQNSIPFVFVFGVSTTPSYIHRHLSQEASSFITMETFQAQPSSSLLSDVIDKLLLSPSIPLHVGGKVFKLLMDIFLFHDLTLFQNPWWNLKVGIQFSCSLIKVLHCFVSSLPGMPLGRQVRELFSLCLSQQVTEMEEFQNAWKLFAMSSKPELLPKLEKSIVLLEEEIMNYIEKEKPSSPVLDLKPSDRFNLREKLLGHHKSKMPKTHFEELRTEILTFFEHIFISHLKPFHTKLFHEVFFFDAIGSVKYQLLGSVRATVQTGLTNPQKYLQCDCCKLNEKDSLVTSLPDLSLCYKLHLECGKYINLFDWLQAFIAVVNGDEEEPPGGIFTDI</sequence>
<keyword evidence="7" id="KW-0539">Nucleus</keyword>
<evidence type="ECO:0000259" key="10">
    <source>
        <dbReference type="Pfam" id="PF07034"/>
    </source>
</evidence>
<keyword evidence="5" id="KW-0235">DNA replication</keyword>
<evidence type="ECO:0000256" key="2">
    <source>
        <dbReference type="ARBA" id="ARBA00010977"/>
    </source>
</evidence>
<name>A0A5N5SU36_9CRUS</name>
<dbReference type="Pfam" id="PF18137">
    <property type="entry name" value="WHD_ORC"/>
    <property type="match status" value="1"/>
</dbReference>
<gene>
    <name evidence="13" type="primary">ORC3</name>
    <name evidence="13" type="ORF">Anas_03579</name>
</gene>
<comment type="similarity">
    <text evidence="2">Belongs to the ORC3 family.</text>
</comment>
<keyword evidence="14" id="KW-1185">Reference proteome</keyword>
<evidence type="ECO:0000256" key="1">
    <source>
        <dbReference type="ARBA" id="ARBA00004123"/>
    </source>
</evidence>
<evidence type="ECO:0000259" key="12">
    <source>
        <dbReference type="Pfam" id="PF19675"/>
    </source>
</evidence>
<dbReference type="OrthoDB" id="10265211at2759"/>
<protein>
    <recommendedName>
        <fullName evidence="3">Origin recognition complex subunit 3</fullName>
    </recommendedName>
</protein>
<dbReference type="GO" id="GO:0006270">
    <property type="term" value="P:DNA replication initiation"/>
    <property type="evidence" value="ECO:0007669"/>
    <property type="project" value="TreeGrafter"/>
</dbReference>
<dbReference type="GO" id="GO:0031261">
    <property type="term" value="C:DNA replication preinitiation complex"/>
    <property type="evidence" value="ECO:0007669"/>
    <property type="project" value="TreeGrafter"/>
</dbReference>
<dbReference type="GO" id="GO:0005656">
    <property type="term" value="C:nuclear pre-replicative complex"/>
    <property type="evidence" value="ECO:0007669"/>
    <property type="project" value="TreeGrafter"/>
</dbReference>
<dbReference type="Pfam" id="PF19675">
    <property type="entry name" value="ORC3_ins"/>
    <property type="match status" value="1"/>
</dbReference>
<comment type="function">
    <text evidence="9">Component of the origin recognition complex (ORC) that binds origins of replication. DNA-binding is ATP-dependent. The specific DNA sequences that define origins of replication have not been identified yet. ORC is required to assemble the pre-replication complex necessary to initiate DNA replication. Binds histone H3 and H4 trimethylation marks H3K9me3, H3K27me3 and H4K20me3.</text>
</comment>
<evidence type="ECO:0000256" key="3">
    <source>
        <dbReference type="ARBA" id="ARBA00019085"/>
    </source>
</evidence>